<sequence length="159" mass="17586">MASAASARVPAFYRFVFLWLEPISILTGAVYAHFFPSIYLDLTHSASAPGTTIPVSTSIIMTQLANLYLGLAILEATVLRSTSHVNVWSTFIIGLLIADFGHLYSVRAAGSDVYWAWWSWNAIDWGNVPFVYFLAVTRILMLFGVGFPSHNAGARLKRL</sequence>
<name>A0A9W9CH24_9PLEO</name>
<feature type="transmembrane region" description="Helical" evidence="1">
    <location>
        <begin position="86"/>
        <end position="110"/>
    </location>
</feature>
<feature type="transmembrane region" description="Helical" evidence="1">
    <location>
        <begin position="130"/>
        <end position="149"/>
    </location>
</feature>
<dbReference type="InterPro" id="IPR056121">
    <property type="entry name" value="DUF7704"/>
</dbReference>
<evidence type="ECO:0000313" key="3">
    <source>
        <dbReference type="EMBL" id="KAJ4361815.1"/>
    </source>
</evidence>
<evidence type="ECO:0000259" key="2">
    <source>
        <dbReference type="Pfam" id="PF24803"/>
    </source>
</evidence>
<dbReference type="Proteomes" id="UP001140560">
    <property type="component" value="Unassembled WGS sequence"/>
</dbReference>
<dbReference type="AlphaFoldDB" id="A0A9W9CH24"/>
<dbReference type="PANTHER" id="PTHR37019:SF1">
    <property type="entry name" value="EXPERA DOMAIN-CONTAINING PROTEIN"/>
    <property type="match status" value="1"/>
</dbReference>
<keyword evidence="4" id="KW-1185">Reference proteome</keyword>
<evidence type="ECO:0000313" key="4">
    <source>
        <dbReference type="Proteomes" id="UP001140560"/>
    </source>
</evidence>
<reference evidence="3" key="1">
    <citation type="submission" date="2022-10" db="EMBL/GenBank/DDBJ databases">
        <title>Tapping the CABI collections for fungal endophytes: first genome assemblies for Collariella, Neodidymelliopsis, Ascochyta clinopodiicola, Didymella pomorum, Didymosphaeria variabile, Neocosmospora piperis and Neocucurbitaria cava.</title>
        <authorList>
            <person name="Hill R."/>
        </authorList>
    </citation>
    <scope>NUCLEOTIDE SEQUENCE</scope>
    <source>
        <strain evidence="3">IMI 356814</strain>
    </source>
</reference>
<feature type="transmembrane region" description="Helical" evidence="1">
    <location>
        <begin position="12"/>
        <end position="35"/>
    </location>
</feature>
<proteinExistence type="predicted"/>
<protein>
    <recommendedName>
        <fullName evidence="2">DUF7704 domain-containing protein</fullName>
    </recommendedName>
</protein>
<dbReference type="OrthoDB" id="5313995at2759"/>
<gene>
    <name evidence="3" type="ORF">N0V83_010756</name>
</gene>
<keyword evidence="1" id="KW-0472">Membrane</keyword>
<keyword evidence="1" id="KW-0812">Transmembrane</keyword>
<organism evidence="3 4">
    <name type="scientific">Neocucurbitaria cava</name>
    <dbReference type="NCBI Taxonomy" id="798079"/>
    <lineage>
        <taxon>Eukaryota</taxon>
        <taxon>Fungi</taxon>
        <taxon>Dikarya</taxon>
        <taxon>Ascomycota</taxon>
        <taxon>Pezizomycotina</taxon>
        <taxon>Dothideomycetes</taxon>
        <taxon>Pleosporomycetidae</taxon>
        <taxon>Pleosporales</taxon>
        <taxon>Pleosporineae</taxon>
        <taxon>Cucurbitariaceae</taxon>
        <taxon>Neocucurbitaria</taxon>
    </lineage>
</organism>
<dbReference type="EMBL" id="JAPEUY010000022">
    <property type="protein sequence ID" value="KAJ4361815.1"/>
    <property type="molecule type" value="Genomic_DNA"/>
</dbReference>
<feature type="domain" description="DUF7704" evidence="2">
    <location>
        <begin position="8"/>
        <end position="145"/>
    </location>
</feature>
<comment type="caution">
    <text evidence="3">The sequence shown here is derived from an EMBL/GenBank/DDBJ whole genome shotgun (WGS) entry which is preliminary data.</text>
</comment>
<keyword evidence="1" id="KW-1133">Transmembrane helix</keyword>
<dbReference type="PANTHER" id="PTHR37019">
    <property type="entry name" value="CHROMOSOME 1, WHOLE GENOME SHOTGUN SEQUENCE"/>
    <property type="match status" value="1"/>
</dbReference>
<evidence type="ECO:0000256" key="1">
    <source>
        <dbReference type="SAM" id="Phobius"/>
    </source>
</evidence>
<dbReference type="Pfam" id="PF24803">
    <property type="entry name" value="DUF7704"/>
    <property type="match status" value="1"/>
</dbReference>
<accession>A0A9W9CH24</accession>
<feature type="transmembrane region" description="Helical" evidence="1">
    <location>
        <begin position="55"/>
        <end position="74"/>
    </location>
</feature>